<dbReference type="Proteomes" id="UP000234275">
    <property type="component" value="Unassembled WGS sequence"/>
</dbReference>
<protein>
    <submittedName>
        <fullName evidence="1">Uncharacterized protein</fullName>
    </submittedName>
</protein>
<keyword evidence="2" id="KW-1185">Reference proteome</keyword>
<dbReference type="OrthoDB" id="5978656at2759"/>
<dbReference type="AlphaFoldDB" id="A0A2I2GS34"/>
<dbReference type="EMBL" id="MSFO01000001">
    <property type="protein sequence ID" value="PLB55682.1"/>
    <property type="molecule type" value="Genomic_DNA"/>
</dbReference>
<proteinExistence type="predicted"/>
<feature type="non-terminal residue" evidence="1">
    <location>
        <position position="1"/>
    </location>
</feature>
<evidence type="ECO:0000313" key="2">
    <source>
        <dbReference type="Proteomes" id="UP000234275"/>
    </source>
</evidence>
<evidence type="ECO:0000313" key="1">
    <source>
        <dbReference type="EMBL" id="PLB55682.1"/>
    </source>
</evidence>
<dbReference type="VEuPathDB" id="FungiDB:P170DRAFT_341584"/>
<dbReference type="STRING" id="1392250.A0A2I2GS34"/>
<reference evidence="1 2" key="1">
    <citation type="submission" date="2016-12" db="EMBL/GenBank/DDBJ databases">
        <title>The genomes of Aspergillus section Nigri reveals drivers in fungal speciation.</title>
        <authorList>
            <consortium name="DOE Joint Genome Institute"/>
            <person name="Vesth T.C."/>
            <person name="Nybo J."/>
            <person name="Theobald S."/>
            <person name="Brandl J."/>
            <person name="Frisvad J.C."/>
            <person name="Nielsen K.F."/>
            <person name="Lyhne E.K."/>
            <person name="Kogle M.E."/>
            <person name="Kuo A."/>
            <person name="Riley R."/>
            <person name="Clum A."/>
            <person name="Nolan M."/>
            <person name="Lipzen A."/>
            <person name="Salamov A."/>
            <person name="Henrissat B."/>
            <person name="Wiebenga A."/>
            <person name="De Vries R.P."/>
            <person name="Grigoriev I.V."/>
            <person name="Mortensen U.H."/>
            <person name="Andersen M.R."/>
            <person name="Baker S.E."/>
        </authorList>
    </citation>
    <scope>NUCLEOTIDE SEQUENCE [LARGE SCALE GENOMIC DNA]</scope>
    <source>
        <strain evidence="1 2">IBT 23096</strain>
    </source>
</reference>
<comment type="caution">
    <text evidence="1">The sequence shown here is derived from an EMBL/GenBank/DDBJ whole genome shotgun (WGS) entry which is preliminary data.</text>
</comment>
<dbReference type="RefSeq" id="XP_024710984.1">
    <property type="nucleotide sequence ID" value="XM_024843394.1"/>
</dbReference>
<gene>
    <name evidence="1" type="ORF">P170DRAFT_341584</name>
</gene>
<organism evidence="1 2">
    <name type="scientific">Aspergillus steynii IBT 23096</name>
    <dbReference type="NCBI Taxonomy" id="1392250"/>
    <lineage>
        <taxon>Eukaryota</taxon>
        <taxon>Fungi</taxon>
        <taxon>Dikarya</taxon>
        <taxon>Ascomycota</taxon>
        <taxon>Pezizomycotina</taxon>
        <taxon>Eurotiomycetes</taxon>
        <taxon>Eurotiomycetidae</taxon>
        <taxon>Eurotiales</taxon>
        <taxon>Aspergillaceae</taxon>
        <taxon>Aspergillus</taxon>
        <taxon>Aspergillus subgen. Circumdati</taxon>
    </lineage>
</organism>
<sequence length="456" mass="51351">DLSSPTFENLLDLAVFRVLDAAICLSTRPPRLFPTTETVFGRYFTSEDWHKYGDMETEMGRMNYMLSNLPERGIPAICLPTIDTVLSSSCVLASWKRVLRRLESCVSEEFSWVIRQMQNQKSVSSYSSKSDFISVPMDYRINPRSQHAKQLWNRSLLEISVQISQGRFEHAKSFLQIFAFLKDPLGGLESAFDKAVLFFVYMVASLAKTPLHPARYRSAIVQAAQEALFLSTPLLQDINHVHFTGHQQLPYVYVALDQLPRSEFSIPGHVVHIIEEMLTTAEYSALHTCAIAPISVSSYPGLPLGKGKHTTVIIDGNHRATATMVLRLIAKHPGILEMKDPDDVLSAFCADHKLGLKWKIDLADVLMALRNSPCSTLIQTKMHLVRDFRGVDTIPALVVREDNFFTACQQRPPLDDRPRLLLPFHQALFNDEKLGFAFPQAGQVHGRAVGFKPMPL</sequence>
<feature type="non-terminal residue" evidence="1">
    <location>
        <position position="456"/>
    </location>
</feature>
<dbReference type="GeneID" id="36551094"/>
<name>A0A2I2GS34_9EURO</name>
<accession>A0A2I2GS34</accession>